<accession>A0A1R2B8V3</accession>
<sequence>MGLRILYNPSPILRQVSSPITHNIDLYDLISDLMFAIRYKDEVWTGIGLSICAVQIGLPVRVMIMGRERFWKLGKPHCAFDIFLDPKIVWKSSDTWDQWEGCLSIPEKECLVSRHISLIIRYQNMLGKTLEKQFTGTASRVIQHELDHFDGILMIDKAKDHRKKLPHIIK</sequence>
<keyword evidence="3" id="KW-0479">Metal-binding</keyword>
<dbReference type="EMBL" id="MPUH01000839">
    <property type="protein sequence ID" value="OMJ73199.1"/>
    <property type="molecule type" value="Genomic_DNA"/>
</dbReference>
<comment type="function">
    <text evidence="3">Removes the formyl group from the N-terminal Met of newly synthesized proteins.</text>
</comment>
<dbReference type="Pfam" id="PF01327">
    <property type="entry name" value="Pep_deformylase"/>
    <property type="match status" value="1"/>
</dbReference>
<keyword evidence="3" id="KW-0378">Hydrolase</keyword>
<reference evidence="5 6" key="1">
    <citation type="submission" date="2016-11" db="EMBL/GenBank/DDBJ databases">
        <title>The macronuclear genome of Stentor coeruleus: a giant cell with tiny introns.</title>
        <authorList>
            <person name="Slabodnick M."/>
            <person name="Ruby J.G."/>
            <person name="Reiff S.B."/>
            <person name="Swart E.C."/>
            <person name="Gosai S."/>
            <person name="Prabakaran S."/>
            <person name="Witkowska E."/>
            <person name="Larue G.E."/>
            <person name="Fisher S."/>
            <person name="Freeman R.M."/>
            <person name="Gunawardena J."/>
            <person name="Chu W."/>
            <person name="Stover N.A."/>
            <person name="Gregory B.D."/>
            <person name="Nowacki M."/>
            <person name="Derisi J."/>
            <person name="Roy S.W."/>
            <person name="Marshall W.F."/>
            <person name="Sood P."/>
        </authorList>
    </citation>
    <scope>NUCLEOTIDE SEQUENCE [LARGE SCALE GENOMIC DNA]</scope>
    <source>
        <strain evidence="5">WM001</strain>
    </source>
</reference>
<keyword evidence="4" id="KW-0812">Transmembrane</keyword>
<feature type="transmembrane region" description="Helical" evidence="4">
    <location>
        <begin position="43"/>
        <end position="64"/>
    </location>
</feature>
<dbReference type="PANTHER" id="PTHR10458:SF22">
    <property type="entry name" value="PEPTIDE DEFORMYLASE"/>
    <property type="match status" value="1"/>
</dbReference>
<proteinExistence type="inferred from homology"/>
<keyword evidence="6" id="KW-1185">Reference proteome</keyword>
<dbReference type="GO" id="GO:0006412">
    <property type="term" value="P:translation"/>
    <property type="evidence" value="ECO:0007669"/>
    <property type="project" value="UniProtKB-KW"/>
</dbReference>
<gene>
    <name evidence="5" type="ORF">SteCoe_28174</name>
</gene>
<dbReference type="GO" id="GO:0046872">
    <property type="term" value="F:metal ion binding"/>
    <property type="evidence" value="ECO:0007669"/>
    <property type="project" value="UniProtKB-KW"/>
</dbReference>
<evidence type="ECO:0000256" key="3">
    <source>
        <dbReference type="RuleBase" id="RU362111"/>
    </source>
</evidence>
<dbReference type="AlphaFoldDB" id="A0A1R2B8V3"/>
<dbReference type="InterPro" id="IPR023635">
    <property type="entry name" value="Peptide_deformylase"/>
</dbReference>
<dbReference type="OrthoDB" id="291739at2759"/>
<keyword evidence="4" id="KW-0472">Membrane</keyword>
<dbReference type="HAMAP" id="MF_00163">
    <property type="entry name" value="Pep_deformylase"/>
    <property type="match status" value="1"/>
</dbReference>
<keyword evidence="4" id="KW-1133">Transmembrane helix</keyword>
<evidence type="ECO:0000313" key="6">
    <source>
        <dbReference type="Proteomes" id="UP000187209"/>
    </source>
</evidence>
<organism evidence="5 6">
    <name type="scientific">Stentor coeruleus</name>
    <dbReference type="NCBI Taxonomy" id="5963"/>
    <lineage>
        <taxon>Eukaryota</taxon>
        <taxon>Sar</taxon>
        <taxon>Alveolata</taxon>
        <taxon>Ciliophora</taxon>
        <taxon>Postciliodesmatophora</taxon>
        <taxon>Heterotrichea</taxon>
        <taxon>Heterotrichida</taxon>
        <taxon>Stentoridae</taxon>
        <taxon>Stentor</taxon>
    </lineage>
</organism>
<protein>
    <recommendedName>
        <fullName evidence="2 3">Peptide deformylase</fullName>
        <ecNumber evidence="2 3">3.5.1.88</ecNumber>
    </recommendedName>
</protein>
<dbReference type="EC" id="3.5.1.88" evidence="2 3"/>
<dbReference type="Proteomes" id="UP000187209">
    <property type="component" value="Unassembled WGS sequence"/>
</dbReference>
<evidence type="ECO:0000256" key="1">
    <source>
        <dbReference type="ARBA" id="ARBA00010759"/>
    </source>
</evidence>
<dbReference type="PANTHER" id="PTHR10458">
    <property type="entry name" value="PEPTIDE DEFORMYLASE"/>
    <property type="match status" value="1"/>
</dbReference>
<comment type="catalytic activity">
    <reaction evidence="3">
        <text>N-terminal N-formyl-L-methionyl-[peptide] + H2O = N-terminal L-methionyl-[peptide] + formate</text>
        <dbReference type="Rhea" id="RHEA:24420"/>
        <dbReference type="Rhea" id="RHEA-COMP:10639"/>
        <dbReference type="Rhea" id="RHEA-COMP:10640"/>
        <dbReference type="ChEBI" id="CHEBI:15377"/>
        <dbReference type="ChEBI" id="CHEBI:15740"/>
        <dbReference type="ChEBI" id="CHEBI:49298"/>
        <dbReference type="ChEBI" id="CHEBI:64731"/>
        <dbReference type="EC" id="3.5.1.88"/>
    </reaction>
</comment>
<comment type="caution">
    <text evidence="5">The sequence shown here is derived from an EMBL/GenBank/DDBJ whole genome shotgun (WGS) entry which is preliminary data.</text>
</comment>
<evidence type="ECO:0000256" key="2">
    <source>
        <dbReference type="ARBA" id="ARBA00012175"/>
    </source>
</evidence>
<dbReference type="GO" id="GO:0042586">
    <property type="term" value="F:peptide deformylase activity"/>
    <property type="evidence" value="ECO:0007669"/>
    <property type="project" value="UniProtKB-EC"/>
</dbReference>
<dbReference type="SUPFAM" id="SSF56420">
    <property type="entry name" value="Peptide deformylase"/>
    <property type="match status" value="1"/>
</dbReference>
<evidence type="ECO:0000313" key="5">
    <source>
        <dbReference type="EMBL" id="OMJ73199.1"/>
    </source>
</evidence>
<dbReference type="PIRSF" id="PIRSF004749">
    <property type="entry name" value="Pep_def"/>
    <property type="match status" value="1"/>
</dbReference>
<evidence type="ECO:0000256" key="4">
    <source>
        <dbReference type="SAM" id="Phobius"/>
    </source>
</evidence>
<dbReference type="PRINTS" id="PR01576">
    <property type="entry name" value="PDEFORMYLASE"/>
</dbReference>
<dbReference type="CDD" id="cd00487">
    <property type="entry name" value="Pep_deformylase"/>
    <property type="match status" value="1"/>
</dbReference>
<comment type="similarity">
    <text evidence="1 3">Belongs to the polypeptide deformylase family.</text>
</comment>
<name>A0A1R2B8V3_9CILI</name>
<keyword evidence="3" id="KW-0648">Protein biosynthesis</keyword>
<dbReference type="InterPro" id="IPR036821">
    <property type="entry name" value="Peptide_deformylase_sf"/>
</dbReference>
<dbReference type="Gene3D" id="3.90.45.10">
    <property type="entry name" value="Peptide deformylase"/>
    <property type="match status" value="1"/>
</dbReference>